<comment type="caution">
    <text evidence="2">The sequence shown here is derived from an EMBL/GenBank/DDBJ whole genome shotgun (WGS) entry which is preliminary data.</text>
</comment>
<keyword evidence="1" id="KW-0812">Transmembrane</keyword>
<evidence type="ECO:0000313" key="3">
    <source>
        <dbReference type="Proteomes" id="UP000823641"/>
    </source>
</evidence>
<feature type="transmembrane region" description="Helical" evidence="1">
    <location>
        <begin position="138"/>
        <end position="157"/>
    </location>
</feature>
<feature type="transmembrane region" description="Helical" evidence="1">
    <location>
        <begin position="7"/>
        <end position="28"/>
    </location>
</feature>
<sequence>MRPSKQLINMSFVNPIVDFLPLILFNIVGNYWGLPIALYLSLPLAIILLAFAYNKQLAIFSWHVSISLLYILICGATLLVCLLPIFQHIQSIAFEIIASGVIVVLLSLQKPIKKLFLNNFRGIPMVNNLHEFFRTMRMFLILLVFHILAWICCQYLWETSQVYGKINNLYTVLLVGAALYETVRVYMIRGQLGQEEWWPIINKQGKVIGAVERKESLQNPGKYLHPVVRIIFVYNNRLLLRLRNSNDMFYPNLWDTTISSHVRYGETMEKCLERLVKKALNFHPSEHVEYKSYYTNMIQAGNAAIYYYVIQLKTELNMEIDPKYGQRLKWWTVKQIDDNICSGVFAELFMGEYPYLHIKKILS</sequence>
<proteinExistence type="predicted"/>
<name>A0A9D9N3V6_9BACT</name>
<feature type="transmembrane region" description="Helical" evidence="1">
    <location>
        <begin position="34"/>
        <end position="54"/>
    </location>
</feature>
<accession>A0A9D9N3V6</accession>
<dbReference type="Proteomes" id="UP000823641">
    <property type="component" value="Unassembled WGS sequence"/>
</dbReference>
<reference evidence="2" key="2">
    <citation type="journal article" date="2021" name="PeerJ">
        <title>Extensive microbial diversity within the chicken gut microbiome revealed by metagenomics and culture.</title>
        <authorList>
            <person name="Gilroy R."/>
            <person name="Ravi A."/>
            <person name="Getino M."/>
            <person name="Pursley I."/>
            <person name="Horton D.L."/>
            <person name="Alikhan N.F."/>
            <person name="Baker D."/>
            <person name="Gharbi K."/>
            <person name="Hall N."/>
            <person name="Watson M."/>
            <person name="Adriaenssens E.M."/>
            <person name="Foster-Nyarko E."/>
            <person name="Jarju S."/>
            <person name="Secka A."/>
            <person name="Antonio M."/>
            <person name="Oren A."/>
            <person name="Chaudhuri R.R."/>
            <person name="La Ragione R."/>
            <person name="Hildebrand F."/>
            <person name="Pallen M.J."/>
        </authorList>
    </citation>
    <scope>NUCLEOTIDE SEQUENCE</scope>
    <source>
        <strain evidence="2">G3-3990</strain>
    </source>
</reference>
<keyword evidence="1" id="KW-1133">Transmembrane helix</keyword>
<evidence type="ECO:0000256" key="1">
    <source>
        <dbReference type="SAM" id="Phobius"/>
    </source>
</evidence>
<keyword evidence="1" id="KW-0472">Membrane</keyword>
<feature type="transmembrane region" description="Helical" evidence="1">
    <location>
        <begin position="92"/>
        <end position="108"/>
    </location>
</feature>
<reference evidence="2" key="1">
    <citation type="submission" date="2020-10" db="EMBL/GenBank/DDBJ databases">
        <authorList>
            <person name="Gilroy R."/>
        </authorList>
    </citation>
    <scope>NUCLEOTIDE SEQUENCE</scope>
    <source>
        <strain evidence="2">G3-3990</strain>
    </source>
</reference>
<dbReference type="SUPFAM" id="SSF55811">
    <property type="entry name" value="Nudix"/>
    <property type="match status" value="1"/>
</dbReference>
<gene>
    <name evidence="2" type="ORF">IAA73_04235</name>
</gene>
<protein>
    <submittedName>
        <fullName evidence="2">NUDIX domain-containing protein</fullName>
    </submittedName>
</protein>
<dbReference type="AlphaFoldDB" id="A0A9D9N3V6"/>
<feature type="transmembrane region" description="Helical" evidence="1">
    <location>
        <begin position="66"/>
        <end position="86"/>
    </location>
</feature>
<evidence type="ECO:0000313" key="2">
    <source>
        <dbReference type="EMBL" id="MBO8459526.1"/>
    </source>
</evidence>
<dbReference type="EMBL" id="JADIMG010000044">
    <property type="protein sequence ID" value="MBO8459526.1"/>
    <property type="molecule type" value="Genomic_DNA"/>
</dbReference>
<dbReference type="Gene3D" id="3.90.79.10">
    <property type="entry name" value="Nucleoside Triphosphate Pyrophosphohydrolase"/>
    <property type="match status" value="1"/>
</dbReference>
<organism evidence="2 3">
    <name type="scientific">Candidatus Gallipaludibacter merdavium</name>
    <dbReference type="NCBI Taxonomy" id="2840839"/>
    <lineage>
        <taxon>Bacteria</taxon>
        <taxon>Pseudomonadati</taxon>
        <taxon>Bacteroidota</taxon>
        <taxon>Bacteroidia</taxon>
        <taxon>Bacteroidales</taxon>
        <taxon>Candidatus Gallipaludibacter</taxon>
    </lineage>
</organism>
<dbReference type="InterPro" id="IPR015797">
    <property type="entry name" value="NUDIX_hydrolase-like_dom_sf"/>
</dbReference>